<name>A0A9P8P3M5_9ASCO</name>
<gene>
    <name evidence="8" type="ORF">OGAPHI_004594</name>
</gene>
<feature type="region of interest" description="Disordered" evidence="6">
    <location>
        <begin position="169"/>
        <end position="203"/>
    </location>
</feature>
<dbReference type="GO" id="GO:0000139">
    <property type="term" value="C:Golgi membrane"/>
    <property type="evidence" value="ECO:0007669"/>
    <property type="project" value="TreeGrafter"/>
</dbReference>
<dbReference type="GO" id="GO:0030100">
    <property type="term" value="P:regulation of endocytosis"/>
    <property type="evidence" value="ECO:0007669"/>
    <property type="project" value="TreeGrafter"/>
</dbReference>
<dbReference type="InterPro" id="IPR038508">
    <property type="entry name" value="ArfGAP_dom_sf"/>
</dbReference>
<evidence type="ECO:0000313" key="8">
    <source>
        <dbReference type="EMBL" id="KAH3664242.1"/>
    </source>
</evidence>
<dbReference type="CDD" id="cd08830">
    <property type="entry name" value="ArfGap_ArfGap1"/>
    <property type="match status" value="1"/>
</dbReference>
<dbReference type="PRINTS" id="PR00405">
    <property type="entry name" value="REVINTRACTNG"/>
</dbReference>
<evidence type="ECO:0000256" key="2">
    <source>
        <dbReference type="ARBA" id="ARBA00022723"/>
    </source>
</evidence>
<dbReference type="Gene3D" id="1.10.220.150">
    <property type="entry name" value="Arf GTPase activating protein"/>
    <property type="match status" value="1"/>
</dbReference>
<protein>
    <recommendedName>
        <fullName evidence="7">Arf-GAP domain-containing protein</fullName>
    </recommendedName>
</protein>
<feature type="domain" description="Arf-GAP" evidence="7">
    <location>
        <begin position="11"/>
        <end position="127"/>
    </location>
</feature>
<evidence type="ECO:0000256" key="4">
    <source>
        <dbReference type="ARBA" id="ARBA00022833"/>
    </source>
</evidence>
<sequence length="326" mass="35346">MSDWSVDPDNRRKLLALQKQGDNKKCFDCKAPNPQWASPKFGIFICLECAGVHRGLGVHISFVRSITMDQFKPEELARMEKGGNGACAAYFESHGLDLSLPARQKYDNYVAEDYKSKLTSIVEGTEFVEPDHPGKTLPQKGAPATGSGTTGGELPNKQHNEAYFAKLGATNDSRPTDLPPSKGGKYQGFGSSPAPSSQRGSSLSGFTLDALQKDPLGTFTKGWGLFSTTVAKSVKEVNDTVIQPSVKQLAEQDYAQQAKRAVEQFGQKVQDTGVQLQHQFEGQSDNGGKYGKLFDDIGDEDQVAPAFGLSKPKDKTTLDSLSSERS</sequence>
<keyword evidence="1" id="KW-0343">GTPase activation</keyword>
<comment type="caution">
    <text evidence="8">The sequence shown here is derived from an EMBL/GenBank/DDBJ whole genome shotgun (WGS) entry which is preliminary data.</text>
</comment>
<dbReference type="AlphaFoldDB" id="A0A9P8P3M5"/>
<evidence type="ECO:0000313" key="9">
    <source>
        <dbReference type="Proteomes" id="UP000769157"/>
    </source>
</evidence>
<feature type="compositionally biased region" description="Basic and acidic residues" evidence="6">
    <location>
        <begin position="311"/>
        <end position="326"/>
    </location>
</feature>
<dbReference type="Proteomes" id="UP000769157">
    <property type="component" value="Unassembled WGS sequence"/>
</dbReference>
<evidence type="ECO:0000256" key="5">
    <source>
        <dbReference type="PROSITE-ProRule" id="PRU00288"/>
    </source>
</evidence>
<keyword evidence="3 5" id="KW-0863">Zinc-finger</keyword>
<dbReference type="EMBL" id="JAEUBE010000327">
    <property type="protein sequence ID" value="KAH3664242.1"/>
    <property type="molecule type" value="Genomic_DNA"/>
</dbReference>
<dbReference type="GO" id="GO:0008270">
    <property type="term" value="F:zinc ion binding"/>
    <property type="evidence" value="ECO:0007669"/>
    <property type="project" value="UniProtKB-KW"/>
</dbReference>
<dbReference type="PROSITE" id="PS50115">
    <property type="entry name" value="ARFGAP"/>
    <property type="match status" value="1"/>
</dbReference>
<organism evidence="8 9">
    <name type="scientific">Ogataea philodendri</name>
    <dbReference type="NCBI Taxonomy" id="1378263"/>
    <lineage>
        <taxon>Eukaryota</taxon>
        <taxon>Fungi</taxon>
        <taxon>Dikarya</taxon>
        <taxon>Ascomycota</taxon>
        <taxon>Saccharomycotina</taxon>
        <taxon>Pichiomycetes</taxon>
        <taxon>Pichiales</taxon>
        <taxon>Pichiaceae</taxon>
        <taxon>Ogataea</taxon>
    </lineage>
</organism>
<reference evidence="8" key="2">
    <citation type="submission" date="2021-01" db="EMBL/GenBank/DDBJ databases">
        <authorList>
            <person name="Schikora-Tamarit M.A."/>
        </authorList>
    </citation>
    <scope>NUCLEOTIDE SEQUENCE</scope>
    <source>
        <strain evidence="8">CBS6075</strain>
    </source>
</reference>
<dbReference type="PANTHER" id="PTHR46395:SF1">
    <property type="entry name" value="ADP-RIBOSYLATION FACTOR GTPASE-ACTIVATING PROTEIN 1"/>
    <property type="match status" value="1"/>
</dbReference>
<dbReference type="SUPFAM" id="SSF57863">
    <property type="entry name" value="ArfGap/RecO-like zinc finger"/>
    <property type="match status" value="1"/>
</dbReference>
<keyword evidence="9" id="KW-1185">Reference proteome</keyword>
<evidence type="ECO:0000256" key="1">
    <source>
        <dbReference type="ARBA" id="ARBA00022468"/>
    </source>
</evidence>
<dbReference type="InterPro" id="IPR001164">
    <property type="entry name" value="ArfGAP_dom"/>
</dbReference>
<dbReference type="SMART" id="SM00105">
    <property type="entry name" value="ArfGap"/>
    <property type="match status" value="1"/>
</dbReference>
<proteinExistence type="predicted"/>
<dbReference type="GO" id="GO:0032012">
    <property type="term" value="P:regulation of ARF protein signal transduction"/>
    <property type="evidence" value="ECO:0007669"/>
    <property type="project" value="TreeGrafter"/>
</dbReference>
<keyword evidence="2" id="KW-0479">Metal-binding</keyword>
<dbReference type="PANTHER" id="PTHR46395">
    <property type="entry name" value="ADP-RIBOSYLATION FACTOR GTPASE-ACTIVATING PROTEIN 1"/>
    <property type="match status" value="1"/>
</dbReference>
<keyword evidence="4" id="KW-0862">Zinc</keyword>
<dbReference type="InterPro" id="IPR037278">
    <property type="entry name" value="ARFGAP/RecO"/>
</dbReference>
<dbReference type="FunFam" id="1.10.220.150:FF:000014">
    <property type="entry name" value="ADP-ribosylation factor GTPase-activating protein"/>
    <property type="match status" value="1"/>
</dbReference>
<dbReference type="Pfam" id="PF01412">
    <property type="entry name" value="ArfGap"/>
    <property type="match status" value="1"/>
</dbReference>
<accession>A0A9P8P3M5</accession>
<reference evidence="8" key="1">
    <citation type="journal article" date="2021" name="Open Biol.">
        <title>Shared evolutionary footprints suggest mitochondrial oxidative damage underlies multiple complex I losses in fungi.</title>
        <authorList>
            <person name="Schikora-Tamarit M.A."/>
            <person name="Marcet-Houben M."/>
            <person name="Nosek J."/>
            <person name="Gabaldon T."/>
        </authorList>
    </citation>
    <scope>NUCLEOTIDE SEQUENCE</scope>
    <source>
        <strain evidence="8">CBS6075</strain>
    </source>
</reference>
<dbReference type="GO" id="GO:0005096">
    <property type="term" value="F:GTPase activator activity"/>
    <property type="evidence" value="ECO:0007669"/>
    <property type="project" value="UniProtKB-KW"/>
</dbReference>
<feature type="compositionally biased region" description="Low complexity" evidence="6">
    <location>
        <begin position="190"/>
        <end position="203"/>
    </location>
</feature>
<evidence type="ECO:0000256" key="6">
    <source>
        <dbReference type="SAM" id="MobiDB-lite"/>
    </source>
</evidence>
<evidence type="ECO:0000259" key="7">
    <source>
        <dbReference type="PROSITE" id="PS50115"/>
    </source>
</evidence>
<dbReference type="GeneID" id="70236559"/>
<feature type="region of interest" description="Disordered" evidence="6">
    <location>
        <begin position="127"/>
        <end position="156"/>
    </location>
</feature>
<feature type="region of interest" description="Disordered" evidence="6">
    <location>
        <begin position="304"/>
        <end position="326"/>
    </location>
</feature>
<dbReference type="OrthoDB" id="983479at2759"/>
<evidence type="ECO:0000256" key="3">
    <source>
        <dbReference type="ARBA" id="ARBA00022771"/>
    </source>
</evidence>
<dbReference type="RefSeq" id="XP_046060514.1">
    <property type="nucleotide sequence ID" value="XM_046205688.1"/>
</dbReference>